<evidence type="ECO:0000313" key="1">
    <source>
        <dbReference type="EMBL" id="REG46970.1"/>
    </source>
</evidence>
<dbReference type="Gene3D" id="3.40.50.300">
    <property type="entry name" value="P-loop containing nucleotide triphosphate hydrolases"/>
    <property type="match status" value="1"/>
</dbReference>
<dbReference type="EMBL" id="QUMX01000013">
    <property type="protein sequence ID" value="REG46970.1"/>
    <property type="molecule type" value="Genomic_DNA"/>
</dbReference>
<gene>
    <name evidence="1" type="ORF">ATH84_101399</name>
</gene>
<sequence length="324" mass="36304">MTMRNPADITETMNKIRSLYIRTERDNSFADHLDRLLSRDAEGNLLPVAQRFTTTRETRGVMVIDEPGGGKSTLIDHALRRHPALNAGPDGQQAWLAGSVPSPATFKSMIGHLLEQSGYPPIQGRREAWSLVQLLRARFTVCGIAVLLIDEAHDLFCADRGLILRAIKSLMQGDEAVAIILSGTGKLRDILRSDPQVQRRFTTLLLPPVDAVADRAHITDMIAAYCERAGLEPPAEPDLVDRLVHASRHRFGRCIEAVIGAIERALIQGHESLDMGHFAEDWTLKEGSEPHRNIFLAEEWWLIDPDREPEEDMPVVNPRRKRSK</sequence>
<evidence type="ECO:0000313" key="2">
    <source>
        <dbReference type="Proteomes" id="UP000256794"/>
    </source>
</evidence>
<dbReference type="SUPFAM" id="SSF52540">
    <property type="entry name" value="P-loop containing nucleoside triphosphate hydrolases"/>
    <property type="match status" value="1"/>
</dbReference>
<protein>
    <submittedName>
        <fullName evidence="1">TniB protein</fullName>
    </submittedName>
</protein>
<accession>A0AAQ0HHJ3</accession>
<dbReference type="Proteomes" id="UP000256794">
    <property type="component" value="Unassembled WGS sequence"/>
</dbReference>
<dbReference type="Pfam" id="PF05621">
    <property type="entry name" value="TniB"/>
    <property type="match status" value="1"/>
</dbReference>
<dbReference type="AlphaFoldDB" id="A0AAQ0HHJ3"/>
<dbReference type="InterPro" id="IPR008868">
    <property type="entry name" value="TniB"/>
</dbReference>
<dbReference type="InterPro" id="IPR027417">
    <property type="entry name" value="P-loop_NTPase"/>
</dbReference>
<organism evidence="1 2">
    <name type="scientific">Paracoccus versutus</name>
    <name type="common">Thiobacillus versutus</name>
    <dbReference type="NCBI Taxonomy" id="34007"/>
    <lineage>
        <taxon>Bacteria</taxon>
        <taxon>Pseudomonadati</taxon>
        <taxon>Pseudomonadota</taxon>
        <taxon>Alphaproteobacteria</taxon>
        <taxon>Rhodobacterales</taxon>
        <taxon>Paracoccaceae</taxon>
        <taxon>Paracoccus</taxon>
    </lineage>
</organism>
<proteinExistence type="predicted"/>
<keyword evidence="2" id="KW-1185">Reference proteome</keyword>
<reference evidence="1 2" key="1">
    <citation type="submission" date="2018-08" db="EMBL/GenBank/DDBJ databases">
        <title>Genomic Encyclopedia of Archaeal and Bacterial Type Strains, Phase II (KMG-II): from individual species to whole genera.</title>
        <authorList>
            <person name="Goeker M."/>
        </authorList>
    </citation>
    <scope>NUCLEOTIDE SEQUENCE [LARGE SCALE GENOMIC DNA]</scope>
    <source>
        <strain evidence="1 2">DSM 582</strain>
    </source>
</reference>
<comment type="caution">
    <text evidence="1">The sequence shown here is derived from an EMBL/GenBank/DDBJ whole genome shotgun (WGS) entry which is preliminary data.</text>
</comment>
<name>A0AAQ0HHJ3_PARVE</name>